<sequence>MQSGSCRLAPSIAARSLLSPFGIGVSKRIALVGSSNSITAVLVKESVPAGTPLLVAPDAALLTCQGALDADVDGLVPPPAEMLELLKRDTVQMDHVYLAYYLSLRCFTNREDWLSCQIHRFEGTGSTSREAATGLRIWKRFAQEYVTAPVPVFVAALQYVRESGFRKPAIEGDSLPTPLPPALTVAPVVDVAVQSRDAVNSVLTATTAKALKETYLHGDITGARQALLAKKDAYVYWVLTAITDIPVGGEVSVASELAL</sequence>
<comment type="caution">
    <text evidence="1">The sequence shown here is derived from an EMBL/GenBank/DDBJ whole genome shotgun (WGS) entry which is preliminary data.</text>
</comment>
<name>A0A640KZV3_LEITA</name>
<accession>A0A640KZV3</accession>
<evidence type="ECO:0000313" key="2">
    <source>
        <dbReference type="Proteomes" id="UP000419144"/>
    </source>
</evidence>
<dbReference type="EMBL" id="BLBS01000056">
    <property type="protein sequence ID" value="GET93059.1"/>
    <property type="molecule type" value="Genomic_DNA"/>
</dbReference>
<reference evidence="1" key="1">
    <citation type="submission" date="2019-11" db="EMBL/GenBank/DDBJ databases">
        <title>Leishmania tarentolae CDS.</title>
        <authorList>
            <person name="Goto Y."/>
            <person name="Yamagishi J."/>
        </authorList>
    </citation>
    <scope>NUCLEOTIDE SEQUENCE [LARGE SCALE GENOMIC DNA]</scope>
    <source>
        <strain evidence="1">Parrot Tar II</strain>
    </source>
</reference>
<protein>
    <submittedName>
        <fullName evidence="1">Uncharacterized protein</fullName>
    </submittedName>
</protein>
<dbReference type="Proteomes" id="UP000419144">
    <property type="component" value="Unassembled WGS sequence"/>
</dbReference>
<dbReference type="AlphaFoldDB" id="A0A640KZV3"/>
<dbReference type="VEuPathDB" id="TriTrypDB:LtaPh_3553201"/>
<proteinExistence type="predicted"/>
<keyword evidence="2" id="KW-1185">Reference proteome</keyword>
<organism evidence="1 2">
    <name type="scientific">Leishmania tarentolae</name>
    <name type="common">Sauroleishmania tarentolae</name>
    <dbReference type="NCBI Taxonomy" id="5689"/>
    <lineage>
        <taxon>Eukaryota</taxon>
        <taxon>Discoba</taxon>
        <taxon>Euglenozoa</taxon>
        <taxon>Kinetoplastea</taxon>
        <taxon>Metakinetoplastina</taxon>
        <taxon>Trypanosomatida</taxon>
        <taxon>Trypanosomatidae</taxon>
        <taxon>Leishmaniinae</taxon>
        <taxon>Leishmania</taxon>
        <taxon>lizard Leishmania</taxon>
    </lineage>
</organism>
<gene>
    <name evidence="1" type="ORF">LtaPh_3553201</name>
</gene>
<evidence type="ECO:0000313" key="1">
    <source>
        <dbReference type="EMBL" id="GET93059.1"/>
    </source>
</evidence>
<dbReference type="OrthoDB" id="272461at2759"/>